<reference evidence="1" key="1">
    <citation type="submission" date="2020-11" db="EMBL/GenBank/DDBJ databases">
        <authorList>
            <consortium name="DOE Joint Genome Institute"/>
            <person name="Ahrendt S."/>
            <person name="Riley R."/>
            <person name="Andreopoulos W."/>
            <person name="Labutti K."/>
            <person name="Pangilinan J."/>
            <person name="Ruiz-Duenas F.J."/>
            <person name="Barrasa J.M."/>
            <person name="Sanchez-Garcia M."/>
            <person name="Camarero S."/>
            <person name="Miyauchi S."/>
            <person name="Serrano A."/>
            <person name="Linde D."/>
            <person name="Babiker R."/>
            <person name="Drula E."/>
            <person name="Ayuso-Fernandez I."/>
            <person name="Pacheco R."/>
            <person name="Padilla G."/>
            <person name="Ferreira P."/>
            <person name="Barriuso J."/>
            <person name="Kellner H."/>
            <person name="Castanera R."/>
            <person name="Alfaro M."/>
            <person name="Ramirez L."/>
            <person name="Pisabarro A.G."/>
            <person name="Kuo A."/>
            <person name="Tritt A."/>
            <person name="Lipzen A."/>
            <person name="He G."/>
            <person name="Yan M."/>
            <person name="Ng V."/>
            <person name="Cullen D."/>
            <person name="Martin F."/>
            <person name="Rosso M.-N."/>
            <person name="Henrissat B."/>
            <person name="Hibbett D."/>
            <person name="Martinez A.T."/>
            <person name="Grigoriev I.V."/>
        </authorList>
    </citation>
    <scope>NUCLEOTIDE SEQUENCE</scope>
    <source>
        <strain evidence="1">ATCC 90797</strain>
    </source>
</reference>
<comment type="caution">
    <text evidence="1">The sequence shown here is derived from an EMBL/GenBank/DDBJ whole genome shotgun (WGS) entry which is preliminary data.</text>
</comment>
<keyword evidence="2" id="KW-1185">Reference proteome</keyword>
<organism evidence="1 2">
    <name type="scientific">Pleurotus eryngii</name>
    <name type="common">Boletus of the steppes</name>
    <dbReference type="NCBI Taxonomy" id="5323"/>
    <lineage>
        <taxon>Eukaryota</taxon>
        <taxon>Fungi</taxon>
        <taxon>Dikarya</taxon>
        <taxon>Basidiomycota</taxon>
        <taxon>Agaricomycotina</taxon>
        <taxon>Agaricomycetes</taxon>
        <taxon>Agaricomycetidae</taxon>
        <taxon>Agaricales</taxon>
        <taxon>Pleurotineae</taxon>
        <taxon>Pleurotaceae</taxon>
        <taxon>Pleurotus</taxon>
    </lineage>
</organism>
<evidence type="ECO:0000313" key="1">
    <source>
        <dbReference type="EMBL" id="KAF9494833.1"/>
    </source>
</evidence>
<dbReference type="EMBL" id="MU154568">
    <property type="protein sequence ID" value="KAF9494833.1"/>
    <property type="molecule type" value="Genomic_DNA"/>
</dbReference>
<gene>
    <name evidence="1" type="ORF">BDN71DRAFT_1560995</name>
</gene>
<dbReference type="AlphaFoldDB" id="A0A9P5ZXA3"/>
<protein>
    <submittedName>
        <fullName evidence="1">Uncharacterized protein</fullName>
    </submittedName>
</protein>
<sequence>MSCLPTSSHSTKVNVLLPVVLDSPHPLKKALTDVYFAVVLPKDVSLKITNAVVNNTMVYQKGLKFMYIRGITTVLGTFFIECQRDSTPSTTLQQTVYCGCAMQALRQILRLPVRPLYGVVFENGVLRLIAVTVDATDNSYVVSFLLTGRCFGLTPFIIQVLQESNAHSWDLRDLPALVECFYCRNNHFFAVTQM</sequence>
<dbReference type="Proteomes" id="UP000807025">
    <property type="component" value="Unassembled WGS sequence"/>
</dbReference>
<name>A0A9P5ZXA3_PLEER</name>
<accession>A0A9P5ZXA3</accession>
<evidence type="ECO:0000313" key="2">
    <source>
        <dbReference type="Proteomes" id="UP000807025"/>
    </source>
</evidence>
<proteinExistence type="predicted"/>